<dbReference type="GO" id="GO:0032259">
    <property type="term" value="P:methylation"/>
    <property type="evidence" value="ECO:0007669"/>
    <property type="project" value="UniProtKB-KW"/>
</dbReference>
<dbReference type="GO" id="GO:0003677">
    <property type="term" value="F:DNA binding"/>
    <property type="evidence" value="ECO:0007669"/>
    <property type="project" value="InterPro"/>
</dbReference>
<gene>
    <name evidence="4" type="ORF">ENT80_08190</name>
</gene>
<protein>
    <submittedName>
        <fullName evidence="4">DNA methylase N-4/N-6 domain-containing protein</fullName>
    </submittedName>
</protein>
<evidence type="ECO:0000259" key="3">
    <source>
        <dbReference type="Pfam" id="PF01555"/>
    </source>
</evidence>
<evidence type="ECO:0000313" key="4">
    <source>
        <dbReference type="EMBL" id="HGN86124.1"/>
    </source>
</evidence>
<dbReference type="AlphaFoldDB" id="A0A7V4ANI3"/>
<dbReference type="InterPro" id="IPR029063">
    <property type="entry name" value="SAM-dependent_MTases_sf"/>
</dbReference>
<comment type="caution">
    <text evidence="4">The sequence shown here is derived from an EMBL/GenBank/DDBJ whole genome shotgun (WGS) entry which is preliminary data.</text>
</comment>
<organism evidence="4">
    <name type="scientific">Thermus tengchongensis</name>
    <dbReference type="NCBI Taxonomy" id="1214928"/>
    <lineage>
        <taxon>Bacteria</taxon>
        <taxon>Thermotogati</taxon>
        <taxon>Deinococcota</taxon>
        <taxon>Deinococci</taxon>
        <taxon>Thermales</taxon>
        <taxon>Thermaceae</taxon>
        <taxon>Thermus</taxon>
    </lineage>
</organism>
<keyword evidence="1 4" id="KW-0489">Methyltransferase</keyword>
<sequence>MRRRAWLIYQEVLEAARRQGLAQGEEQEVARALLDLPREAFLAFARAVDLQAKYLRYDLLPIAFLPNPLRQALARGLPLREAHRLARALKRGKVSLEDLAQRPLEAWVGLGRNGEDLDPRAPVWLFPPETRKEALPQGVARALVGLYTERGELVVDPMAGYGTVVEAARALGRRAWGGDIDPKGPLVERADIRTLPERFQGEAALLVLHPPTFASWLALEGHREPPEDRYAGYIEYLVELLRLSLEAVRPGGKLALVVRPRREVTQGERRAGRDFFLSPFERALAEVDPRLRPFRYHLAVSRDGREDWHLFVGEVEG</sequence>
<dbReference type="SUPFAM" id="SSF53335">
    <property type="entry name" value="S-adenosyl-L-methionine-dependent methyltransferases"/>
    <property type="match status" value="2"/>
</dbReference>
<reference evidence="4" key="1">
    <citation type="journal article" date="2020" name="mSystems">
        <title>Genome- and Community-Level Interaction Insights into Carbon Utilization and Element Cycling Functions of Hydrothermarchaeota in Hydrothermal Sediment.</title>
        <authorList>
            <person name="Zhou Z."/>
            <person name="Liu Y."/>
            <person name="Xu W."/>
            <person name="Pan J."/>
            <person name="Luo Z.H."/>
            <person name="Li M."/>
        </authorList>
    </citation>
    <scope>NUCLEOTIDE SEQUENCE [LARGE SCALE GENOMIC DNA]</scope>
    <source>
        <strain evidence="4">SpSt-611</strain>
    </source>
</reference>
<accession>A0A7V4ANI3</accession>
<keyword evidence="2" id="KW-0808">Transferase</keyword>
<dbReference type="Gene3D" id="3.40.50.150">
    <property type="entry name" value="Vaccinia Virus protein VP39"/>
    <property type="match status" value="1"/>
</dbReference>
<dbReference type="InterPro" id="IPR002941">
    <property type="entry name" value="DNA_methylase_N4/N6"/>
</dbReference>
<feature type="domain" description="DNA methylase N-4/N-6" evidence="3">
    <location>
        <begin position="134"/>
        <end position="182"/>
    </location>
</feature>
<proteinExistence type="predicted"/>
<dbReference type="Pfam" id="PF01555">
    <property type="entry name" value="N6_N4_Mtase"/>
    <property type="match status" value="1"/>
</dbReference>
<dbReference type="GO" id="GO:0008170">
    <property type="term" value="F:N-methyltransferase activity"/>
    <property type="evidence" value="ECO:0007669"/>
    <property type="project" value="InterPro"/>
</dbReference>
<name>A0A7V4ANI3_9DEIN</name>
<evidence type="ECO:0000256" key="2">
    <source>
        <dbReference type="ARBA" id="ARBA00022679"/>
    </source>
</evidence>
<evidence type="ECO:0000256" key="1">
    <source>
        <dbReference type="ARBA" id="ARBA00022603"/>
    </source>
</evidence>
<dbReference type="EMBL" id="DTAB01000467">
    <property type="protein sequence ID" value="HGN86124.1"/>
    <property type="molecule type" value="Genomic_DNA"/>
</dbReference>